<comment type="caution">
    <text evidence="1">The sequence shown here is derived from an EMBL/GenBank/DDBJ whole genome shotgun (WGS) entry which is preliminary data.</text>
</comment>
<dbReference type="InterPro" id="IPR036641">
    <property type="entry name" value="HPT_dom_sf"/>
</dbReference>
<protein>
    <submittedName>
        <fullName evidence="1">Hpt domain-containing protein</fullName>
    </submittedName>
</protein>
<dbReference type="RefSeq" id="WP_343163834.1">
    <property type="nucleotide sequence ID" value="NZ_JBHRSV010000001.1"/>
</dbReference>
<evidence type="ECO:0000313" key="1">
    <source>
        <dbReference type="EMBL" id="MFC2924950.1"/>
    </source>
</evidence>
<dbReference type="EMBL" id="JBHRSV010000001">
    <property type="protein sequence ID" value="MFC2924950.1"/>
    <property type="molecule type" value="Genomic_DNA"/>
</dbReference>
<gene>
    <name evidence="1" type="ORF">ACFOOR_02405</name>
</gene>
<dbReference type="SUPFAM" id="SSF47226">
    <property type="entry name" value="Histidine-containing phosphotransfer domain, HPT domain"/>
    <property type="match status" value="1"/>
</dbReference>
<proteinExistence type="predicted"/>
<keyword evidence="2" id="KW-1185">Reference proteome</keyword>
<accession>A0ABV6ZU34</accession>
<reference evidence="2" key="1">
    <citation type="journal article" date="2019" name="Int. J. Syst. Evol. Microbiol.">
        <title>The Global Catalogue of Microorganisms (GCM) 10K type strain sequencing project: providing services to taxonomists for standard genome sequencing and annotation.</title>
        <authorList>
            <consortium name="The Broad Institute Genomics Platform"/>
            <consortium name="The Broad Institute Genome Sequencing Center for Infectious Disease"/>
            <person name="Wu L."/>
            <person name="Ma J."/>
        </authorList>
    </citation>
    <scope>NUCLEOTIDE SEQUENCE [LARGE SCALE GENOMIC DNA]</scope>
    <source>
        <strain evidence="2">KCTC 52487</strain>
    </source>
</reference>
<evidence type="ECO:0000313" key="2">
    <source>
        <dbReference type="Proteomes" id="UP001595379"/>
    </source>
</evidence>
<dbReference type="Proteomes" id="UP001595379">
    <property type="component" value="Unassembled WGS sequence"/>
</dbReference>
<organism evidence="1 2">
    <name type="scientific">Hyphobacterium vulgare</name>
    <dbReference type="NCBI Taxonomy" id="1736751"/>
    <lineage>
        <taxon>Bacteria</taxon>
        <taxon>Pseudomonadati</taxon>
        <taxon>Pseudomonadota</taxon>
        <taxon>Alphaproteobacteria</taxon>
        <taxon>Maricaulales</taxon>
        <taxon>Maricaulaceae</taxon>
        <taxon>Hyphobacterium</taxon>
    </lineage>
</organism>
<sequence>MKREQPIEVITPPNMLRVKVGGRVGPIDEAAIARAEAALEDMKDDFKLWLEDEVTKLEKAARRVMAEGVDGEAGEALFGCAHDLRGLGTTYDYPIITRMAASLCRMIETEDKRAQAPAALALAHAHGIRAALRQGIKSDTDKVGAMLIHELESQVSDFVMPWEPDQPARRAAAG</sequence>
<name>A0ABV6ZU34_9PROT</name>